<dbReference type="EMBL" id="MHIM01000038">
    <property type="protein sequence ID" value="OGY51382.1"/>
    <property type="molecule type" value="Genomic_DNA"/>
</dbReference>
<evidence type="ECO:0000313" key="2">
    <source>
        <dbReference type="Proteomes" id="UP000177376"/>
    </source>
</evidence>
<comment type="caution">
    <text evidence="1">The sequence shown here is derived from an EMBL/GenBank/DDBJ whole genome shotgun (WGS) entry which is preliminary data.</text>
</comment>
<dbReference type="AlphaFoldDB" id="A0A1G1YGC2"/>
<gene>
    <name evidence="1" type="ORF">A3A02_00470</name>
</gene>
<proteinExistence type="predicted"/>
<organism evidence="1 2">
    <name type="scientific">Candidatus Buchananbacteria bacterium RIFCSPLOWO2_01_FULL_39_33</name>
    <dbReference type="NCBI Taxonomy" id="1797543"/>
    <lineage>
        <taxon>Bacteria</taxon>
        <taxon>Candidatus Buchananiibacteriota</taxon>
    </lineage>
</organism>
<protein>
    <submittedName>
        <fullName evidence="1">Uncharacterized protein</fullName>
    </submittedName>
</protein>
<dbReference type="Proteomes" id="UP000177376">
    <property type="component" value="Unassembled WGS sequence"/>
</dbReference>
<sequence>MGTMLGEALRSAYGPFEDLARKLAGRNGEVWYEALKHFLRKEEVWVKPPKKQHLEYRDSISITGQNPFVAKDHFKEDMSSTAPVRIRKIGTNFQEHFLDKVEEGSDTADLKIQEYQFYRSDWSYFSDILTELGKNCEIKLSHLWEMLCLQRNGEEGKLSHSNWNIAFIKDKSDILWVVGARWCEYQRCQSQLATSYSESLPTNTIWEIEAFHIGQEIPGSYLRCVVSRI</sequence>
<accession>A0A1G1YGC2</accession>
<evidence type="ECO:0000313" key="1">
    <source>
        <dbReference type="EMBL" id="OGY51382.1"/>
    </source>
</evidence>
<name>A0A1G1YGC2_9BACT</name>
<reference evidence="1 2" key="1">
    <citation type="journal article" date="2016" name="Nat. Commun.">
        <title>Thousands of microbial genomes shed light on interconnected biogeochemical processes in an aquifer system.</title>
        <authorList>
            <person name="Anantharaman K."/>
            <person name="Brown C.T."/>
            <person name="Hug L.A."/>
            <person name="Sharon I."/>
            <person name="Castelle C.J."/>
            <person name="Probst A.J."/>
            <person name="Thomas B.C."/>
            <person name="Singh A."/>
            <person name="Wilkins M.J."/>
            <person name="Karaoz U."/>
            <person name="Brodie E.L."/>
            <person name="Williams K.H."/>
            <person name="Hubbard S.S."/>
            <person name="Banfield J.F."/>
        </authorList>
    </citation>
    <scope>NUCLEOTIDE SEQUENCE [LARGE SCALE GENOMIC DNA]</scope>
</reference>